<accession>A0A972VVI4</accession>
<evidence type="ECO:0000256" key="1">
    <source>
        <dbReference type="SAM" id="MobiDB-lite"/>
    </source>
</evidence>
<evidence type="ECO:0000313" key="3">
    <source>
        <dbReference type="Proteomes" id="UP000754644"/>
    </source>
</evidence>
<organism evidence="2 3">
    <name type="scientific">SAR86 cluster bacterium</name>
    <dbReference type="NCBI Taxonomy" id="2030880"/>
    <lineage>
        <taxon>Bacteria</taxon>
        <taxon>Pseudomonadati</taxon>
        <taxon>Pseudomonadota</taxon>
        <taxon>Gammaproteobacteria</taxon>
        <taxon>SAR86 cluster</taxon>
    </lineage>
</organism>
<feature type="compositionally biased region" description="Polar residues" evidence="1">
    <location>
        <begin position="93"/>
        <end position="107"/>
    </location>
</feature>
<protein>
    <submittedName>
        <fullName evidence="2">Uncharacterized protein</fullName>
    </submittedName>
</protein>
<gene>
    <name evidence="2" type="ORF">HQ497_00835</name>
</gene>
<comment type="caution">
    <text evidence="2">The sequence shown here is derived from an EMBL/GenBank/DDBJ whole genome shotgun (WGS) entry which is preliminary data.</text>
</comment>
<name>A0A972VVI4_9GAMM</name>
<evidence type="ECO:0000313" key="2">
    <source>
        <dbReference type="EMBL" id="NQV63882.1"/>
    </source>
</evidence>
<sequence length="107" mass="12040">MQKQTDRHIEALTSRLKITGAHAHSREGEPANVITALCHSLDAQVLVVGTAQNTGPKMILLSRYFSRHAVMFWWLPPNPSPNWNPSPRFRLEPQQTGAKSPQYRATP</sequence>
<dbReference type="EMBL" id="JABMOJ010000033">
    <property type="protein sequence ID" value="NQV63882.1"/>
    <property type="molecule type" value="Genomic_DNA"/>
</dbReference>
<dbReference type="Proteomes" id="UP000754644">
    <property type="component" value="Unassembled WGS sequence"/>
</dbReference>
<dbReference type="Gene3D" id="3.40.50.12370">
    <property type="match status" value="1"/>
</dbReference>
<reference evidence="2" key="1">
    <citation type="submission" date="2020-05" db="EMBL/GenBank/DDBJ databases">
        <title>Sulfur intermediates as new biogeochemical hubs in an aquatic model microbial ecosystem.</title>
        <authorList>
            <person name="Vigneron A."/>
        </authorList>
    </citation>
    <scope>NUCLEOTIDE SEQUENCE</scope>
    <source>
        <strain evidence="2">Bin.250</strain>
    </source>
</reference>
<feature type="region of interest" description="Disordered" evidence="1">
    <location>
        <begin position="83"/>
        <end position="107"/>
    </location>
</feature>
<proteinExistence type="predicted"/>
<dbReference type="AlphaFoldDB" id="A0A972VVI4"/>